<dbReference type="AlphaFoldDB" id="A0A4U5PCM3"/>
<sequence>MSGGPGDRLFSFVGEGGCRWQKMQSLKKHFAILASSLNLLVCCLKTEVPKFNYSISRLFFSFLVTETHPSDLFC</sequence>
<protein>
    <submittedName>
        <fullName evidence="1">Uncharacterized protein</fullName>
    </submittedName>
</protein>
<comment type="caution">
    <text evidence="1">The sequence shown here is derived from an EMBL/GenBank/DDBJ whole genome shotgun (WGS) entry which is preliminary data.</text>
</comment>
<organism evidence="1 2">
    <name type="scientific">Steinernema carpocapsae</name>
    <name type="common">Entomopathogenic nematode</name>
    <dbReference type="NCBI Taxonomy" id="34508"/>
    <lineage>
        <taxon>Eukaryota</taxon>
        <taxon>Metazoa</taxon>
        <taxon>Ecdysozoa</taxon>
        <taxon>Nematoda</taxon>
        <taxon>Chromadorea</taxon>
        <taxon>Rhabditida</taxon>
        <taxon>Tylenchina</taxon>
        <taxon>Panagrolaimomorpha</taxon>
        <taxon>Strongyloidoidea</taxon>
        <taxon>Steinernematidae</taxon>
        <taxon>Steinernema</taxon>
    </lineage>
</organism>
<keyword evidence="2" id="KW-1185">Reference proteome</keyword>
<gene>
    <name evidence="1" type="ORF">L596_008483</name>
</gene>
<evidence type="ECO:0000313" key="2">
    <source>
        <dbReference type="Proteomes" id="UP000298663"/>
    </source>
</evidence>
<proteinExistence type="predicted"/>
<reference evidence="1 2" key="2">
    <citation type="journal article" date="2019" name="G3 (Bethesda)">
        <title>Hybrid Assembly of the Genome of the Entomopathogenic Nematode Steinernema carpocapsae Identifies the X-Chromosome.</title>
        <authorList>
            <person name="Serra L."/>
            <person name="Macchietto M."/>
            <person name="Macias-Munoz A."/>
            <person name="McGill C.J."/>
            <person name="Rodriguez I.M."/>
            <person name="Rodriguez B."/>
            <person name="Murad R."/>
            <person name="Mortazavi A."/>
        </authorList>
    </citation>
    <scope>NUCLEOTIDE SEQUENCE [LARGE SCALE GENOMIC DNA]</scope>
    <source>
        <strain evidence="1 2">ALL</strain>
    </source>
</reference>
<dbReference type="EMBL" id="AZBU02000002">
    <property type="protein sequence ID" value="TKR94159.1"/>
    <property type="molecule type" value="Genomic_DNA"/>
</dbReference>
<accession>A0A4U5PCM3</accession>
<evidence type="ECO:0000313" key="1">
    <source>
        <dbReference type="EMBL" id="TKR94159.1"/>
    </source>
</evidence>
<name>A0A4U5PCM3_STECR</name>
<reference evidence="1 2" key="1">
    <citation type="journal article" date="2015" name="Genome Biol.">
        <title>Comparative genomics of Steinernema reveals deeply conserved gene regulatory networks.</title>
        <authorList>
            <person name="Dillman A.R."/>
            <person name="Macchietto M."/>
            <person name="Porter C.F."/>
            <person name="Rogers A."/>
            <person name="Williams B."/>
            <person name="Antoshechkin I."/>
            <person name="Lee M.M."/>
            <person name="Goodwin Z."/>
            <person name="Lu X."/>
            <person name="Lewis E.E."/>
            <person name="Goodrich-Blair H."/>
            <person name="Stock S.P."/>
            <person name="Adams B.J."/>
            <person name="Sternberg P.W."/>
            <person name="Mortazavi A."/>
        </authorList>
    </citation>
    <scope>NUCLEOTIDE SEQUENCE [LARGE SCALE GENOMIC DNA]</scope>
    <source>
        <strain evidence="1 2">ALL</strain>
    </source>
</reference>
<dbReference type="Proteomes" id="UP000298663">
    <property type="component" value="Unassembled WGS sequence"/>
</dbReference>